<keyword evidence="1" id="KW-0269">Exonuclease</keyword>
<accession>A0A930YW84</accession>
<dbReference type="InterPro" id="IPR026360">
    <property type="entry name" value="Xnuc_lig_assoc"/>
</dbReference>
<dbReference type="Gene3D" id="3.60.15.10">
    <property type="entry name" value="Ribonuclease Z/Hydroxyacylglutathione hydrolase-like"/>
    <property type="match status" value="1"/>
</dbReference>
<keyword evidence="1" id="KW-0540">Nuclease</keyword>
<dbReference type="GO" id="GO:0004521">
    <property type="term" value="F:RNA endonuclease activity"/>
    <property type="evidence" value="ECO:0007669"/>
    <property type="project" value="TreeGrafter"/>
</dbReference>
<dbReference type="GO" id="GO:0004527">
    <property type="term" value="F:exonuclease activity"/>
    <property type="evidence" value="ECO:0007669"/>
    <property type="project" value="UniProtKB-KW"/>
</dbReference>
<gene>
    <name evidence="1" type="ORF">IC612_06555</name>
</gene>
<protein>
    <submittedName>
        <fullName evidence="1">Ligase-associated DNA damage response exonuclease</fullName>
        <ecNumber evidence="1">3.1.-.-</ecNumber>
    </submittedName>
</protein>
<dbReference type="AlphaFoldDB" id="A0A930YW84"/>
<evidence type="ECO:0000313" key="2">
    <source>
        <dbReference type="Proteomes" id="UP000694480"/>
    </source>
</evidence>
<keyword evidence="1" id="KW-0436">Ligase</keyword>
<evidence type="ECO:0000313" key="1">
    <source>
        <dbReference type="EMBL" id="MBF5027454.1"/>
    </source>
</evidence>
<dbReference type="GO" id="GO:0016874">
    <property type="term" value="F:ligase activity"/>
    <property type="evidence" value="ECO:0007669"/>
    <property type="project" value="UniProtKB-KW"/>
</dbReference>
<dbReference type="RefSeq" id="WP_194739384.1">
    <property type="nucleotide sequence ID" value="NZ_JADKYY010000007.1"/>
</dbReference>
<sequence length="343" mass="38507">MNYKKRQPLLEFTPEGIYCPEGDFYVDPLRPVKKALITHAHADHARWGMKQYIAHHYTKSILHSRLPDPVEVQGVEYNTPLTINGVKVSFHPAGHVIGSAQIRLEHRGYVAVVSGDYKLEDDGISAPFEPVRCHEFVTESTFGLPIYRWETQQAQSKELSDWVELNQAQGKTSVFVGYSLGKAQRLMKMLEGKGPLYVHRSIGKLNEAFTEAGVGLPTYIEQDFFADVKHLKGGVVLVPPALMDSNVIKKIPDAAIGLCSGWMRVRGSRRWRSADRGFAISDHADWQGLLKAVKLTEAEHVHVTHGQTEVFARYLREQGISASAVPVPGYSEKRDDDEQTENF</sequence>
<dbReference type="PANTHER" id="PTHR11203:SF49">
    <property type="entry name" value="BLL1145 PROTEIN"/>
    <property type="match status" value="1"/>
</dbReference>
<dbReference type="SUPFAM" id="SSF56281">
    <property type="entry name" value="Metallo-hydrolase/oxidoreductase"/>
    <property type="match status" value="1"/>
</dbReference>
<dbReference type="EMBL" id="JADKYY010000007">
    <property type="protein sequence ID" value="MBF5027454.1"/>
    <property type="molecule type" value="Genomic_DNA"/>
</dbReference>
<dbReference type="InterPro" id="IPR050698">
    <property type="entry name" value="MBL"/>
</dbReference>
<name>A0A930YW84_9FLAO</name>
<dbReference type="NCBIfam" id="TIGR04122">
    <property type="entry name" value="Xnuc_lig_assoc"/>
    <property type="match status" value="1"/>
</dbReference>
<dbReference type="InterPro" id="IPR036866">
    <property type="entry name" value="RibonucZ/Hydroxyglut_hydro"/>
</dbReference>
<dbReference type="PANTHER" id="PTHR11203">
    <property type="entry name" value="CLEAVAGE AND POLYADENYLATION SPECIFICITY FACTOR FAMILY MEMBER"/>
    <property type="match status" value="1"/>
</dbReference>
<dbReference type="EC" id="3.1.-.-" evidence="1"/>
<comment type="caution">
    <text evidence="1">The sequence shown here is derived from an EMBL/GenBank/DDBJ whole genome shotgun (WGS) entry which is preliminary data.</text>
</comment>
<dbReference type="Proteomes" id="UP000694480">
    <property type="component" value="Unassembled WGS sequence"/>
</dbReference>
<organism evidence="1 2">
    <name type="scientific">Planobacterium oryzisoli</name>
    <dbReference type="NCBI Taxonomy" id="2771435"/>
    <lineage>
        <taxon>Bacteria</taxon>
        <taxon>Pseudomonadati</taxon>
        <taxon>Bacteroidota</taxon>
        <taxon>Flavobacteriia</taxon>
        <taxon>Flavobacteriales</taxon>
        <taxon>Weeksellaceae</taxon>
        <taxon>Chryseobacterium group</taxon>
        <taxon>Chryseobacterium</taxon>
    </lineage>
</organism>
<keyword evidence="2" id="KW-1185">Reference proteome</keyword>
<keyword evidence="1" id="KW-0378">Hydrolase</keyword>
<proteinExistence type="predicted"/>
<reference evidence="1" key="1">
    <citation type="submission" date="2020-11" db="EMBL/GenBank/DDBJ databases">
        <title>Genome seq and assembly of Planobacterium sp.</title>
        <authorList>
            <person name="Chhetri G."/>
        </authorList>
    </citation>
    <scope>NUCLEOTIDE SEQUENCE</scope>
    <source>
        <strain evidence="1">GCR5</strain>
    </source>
</reference>